<comment type="caution">
    <text evidence="1">The sequence shown here is derived from an EMBL/GenBank/DDBJ whole genome shotgun (WGS) entry which is preliminary data.</text>
</comment>
<sequence>MLENRLIIVERTYHFSSDRFIFHENRMRDAYDYRVDETYLLDCFAKDKHAFRIGENFDIVYQEYMILASEHTLPQ</sequence>
<name>A0A814PAH7_9BILA</name>
<gene>
    <name evidence="1" type="ORF">ZHD862_LOCUS17725</name>
</gene>
<evidence type="ECO:0000313" key="1">
    <source>
        <dbReference type="EMBL" id="CAF1103474.1"/>
    </source>
</evidence>
<accession>A0A814PAH7</accession>
<proteinExistence type="predicted"/>
<protein>
    <submittedName>
        <fullName evidence="1">Uncharacterized protein</fullName>
    </submittedName>
</protein>
<organism evidence="1 2">
    <name type="scientific">Rotaria sordida</name>
    <dbReference type="NCBI Taxonomy" id="392033"/>
    <lineage>
        <taxon>Eukaryota</taxon>
        <taxon>Metazoa</taxon>
        <taxon>Spiralia</taxon>
        <taxon>Gnathifera</taxon>
        <taxon>Rotifera</taxon>
        <taxon>Eurotatoria</taxon>
        <taxon>Bdelloidea</taxon>
        <taxon>Philodinida</taxon>
        <taxon>Philodinidae</taxon>
        <taxon>Rotaria</taxon>
    </lineage>
</organism>
<dbReference type="Proteomes" id="UP000663864">
    <property type="component" value="Unassembled WGS sequence"/>
</dbReference>
<dbReference type="EMBL" id="CAJNOT010000892">
    <property type="protein sequence ID" value="CAF1103474.1"/>
    <property type="molecule type" value="Genomic_DNA"/>
</dbReference>
<reference evidence="1" key="1">
    <citation type="submission" date="2021-02" db="EMBL/GenBank/DDBJ databases">
        <authorList>
            <person name="Nowell W R."/>
        </authorList>
    </citation>
    <scope>NUCLEOTIDE SEQUENCE</scope>
</reference>
<dbReference type="AlphaFoldDB" id="A0A814PAH7"/>
<evidence type="ECO:0000313" key="2">
    <source>
        <dbReference type="Proteomes" id="UP000663864"/>
    </source>
</evidence>